<feature type="transmembrane region" description="Helical" evidence="6">
    <location>
        <begin position="185"/>
        <end position="204"/>
    </location>
</feature>
<name>A0A319DG46_9EURO</name>
<reference evidence="7 8" key="1">
    <citation type="submission" date="2018-02" db="EMBL/GenBank/DDBJ databases">
        <title>The genomes of Aspergillus section Nigri reveals drivers in fungal speciation.</title>
        <authorList>
            <consortium name="DOE Joint Genome Institute"/>
            <person name="Vesth T.C."/>
            <person name="Nybo J."/>
            <person name="Theobald S."/>
            <person name="Brandl J."/>
            <person name="Frisvad J.C."/>
            <person name="Nielsen K.F."/>
            <person name="Lyhne E.K."/>
            <person name="Kogle M.E."/>
            <person name="Kuo A."/>
            <person name="Riley R."/>
            <person name="Clum A."/>
            <person name="Nolan M."/>
            <person name="Lipzen A."/>
            <person name="Salamov A."/>
            <person name="Henrissat B."/>
            <person name="Wiebenga A."/>
            <person name="De vries R.P."/>
            <person name="Grigoriev I.V."/>
            <person name="Mortensen U.H."/>
            <person name="Andersen M.R."/>
            <person name="Baker S.E."/>
        </authorList>
    </citation>
    <scope>NUCLEOTIDE SEQUENCE [LARGE SCALE GENOMIC DNA]</scope>
    <source>
        <strain evidence="7 8">CBS 707.79</strain>
    </source>
</reference>
<dbReference type="EMBL" id="KZ825837">
    <property type="protein sequence ID" value="PYH96430.1"/>
    <property type="molecule type" value="Genomic_DNA"/>
</dbReference>
<evidence type="ECO:0000313" key="8">
    <source>
        <dbReference type="Proteomes" id="UP000247810"/>
    </source>
</evidence>
<dbReference type="Proteomes" id="UP000247810">
    <property type="component" value="Unassembled WGS sequence"/>
</dbReference>
<dbReference type="STRING" id="1448320.A0A319DG46"/>
<protein>
    <recommendedName>
        <fullName evidence="9">MFS general substrate transporter</fullName>
    </recommendedName>
</protein>
<feature type="transmembrane region" description="Helical" evidence="6">
    <location>
        <begin position="93"/>
        <end position="112"/>
    </location>
</feature>
<dbReference type="OrthoDB" id="5296287at2759"/>
<dbReference type="Gene3D" id="1.20.1250.20">
    <property type="entry name" value="MFS general substrate transporter like domains"/>
    <property type="match status" value="1"/>
</dbReference>
<gene>
    <name evidence="7" type="ORF">BO71DRAFT_428022</name>
</gene>
<evidence type="ECO:0000256" key="3">
    <source>
        <dbReference type="ARBA" id="ARBA00022692"/>
    </source>
</evidence>
<evidence type="ECO:0000256" key="4">
    <source>
        <dbReference type="ARBA" id="ARBA00022989"/>
    </source>
</evidence>
<keyword evidence="8" id="KW-1185">Reference proteome</keyword>
<feature type="transmembrane region" description="Helical" evidence="6">
    <location>
        <begin position="44"/>
        <end position="73"/>
    </location>
</feature>
<evidence type="ECO:0008006" key="9">
    <source>
        <dbReference type="Google" id="ProtNLM"/>
    </source>
</evidence>
<dbReference type="PANTHER" id="PTHR23502">
    <property type="entry name" value="MAJOR FACILITATOR SUPERFAMILY"/>
    <property type="match status" value="1"/>
</dbReference>
<dbReference type="VEuPathDB" id="FungiDB:BO71DRAFT_428022"/>
<evidence type="ECO:0000256" key="2">
    <source>
        <dbReference type="ARBA" id="ARBA00008335"/>
    </source>
</evidence>
<proteinExistence type="inferred from homology"/>
<evidence type="ECO:0000256" key="5">
    <source>
        <dbReference type="ARBA" id="ARBA00023136"/>
    </source>
</evidence>
<sequence>MTGTIKLLNFSSIVVMTCGYIMVLFGVLHVFLLTLPGVLYDLALWVIAVLELSLHFGMAAGIVLPGALAICILRRGIALEGIRQPKLQHHLTLMMWAAPVMSIGLVIYGWTVQYRVHVVAPAIGVFIVGLGSFPALIISQSYLIGLYGSESAASALGASVFLRSLCTACLPSICSSMYARLNYGWGNTVLGLMVLLCTSVPWTISRFG</sequence>
<dbReference type="InterPro" id="IPR036259">
    <property type="entry name" value="MFS_trans_sf"/>
</dbReference>
<keyword evidence="3 6" id="KW-0812">Transmembrane</keyword>
<dbReference type="GO" id="GO:0022857">
    <property type="term" value="F:transmembrane transporter activity"/>
    <property type="evidence" value="ECO:0007669"/>
    <property type="project" value="TreeGrafter"/>
</dbReference>
<comment type="similarity">
    <text evidence="2">Belongs to the major facilitator superfamily.</text>
</comment>
<dbReference type="PANTHER" id="PTHR23502:SF68">
    <property type="entry name" value="MULTIDRUG TRANSPORTER, PUTATIVE (AFU_ORTHOLOGUE AFUA_3G01120)-RELATED"/>
    <property type="match status" value="1"/>
</dbReference>
<dbReference type="SUPFAM" id="SSF103473">
    <property type="entry name" value="MFS general substrate transporter"/>
    <property type="match status" value="1"/>
</dbReference>
<comment type="subcellular location">
    <subcellularLocation>
        <location evidence="1">Membrane</location>
        <topology evidence="1">Multi-pass membrane protein</topology>
    </subcellularLocation>
</comment>
<evidence type="ECO:0000313" key="7">
    <source>
        <dbReference type="EMBL" id="PYH96430.1"/>
    </source>
</evidence>
<keyword evidence="4 6" id="KW-1133">Transmembrane helix</keyword>
<feature type="transmembrane region" description="Helical" evidence="6">
    <location>
        <begin position="118"/>
        <end position="139"/>
    </location>
</feature>
<organism evidence="7 8">
    <name type="scientific">Aspergillus ellipticus CBS 707.79</name>
    <dbReference type="NCBI Taxonomy" id="1448320"/>
    <lineage>
        <taxon>Eukaryota</taxon>
        <taxon>Fungi</taxon>
        <taxon>Dikarya</taxon>
        <taxon>Ascomycota</taxon>
        <taxon>Pezizomycotina</taxon>
        <taxon>Eurotiomycetes</taxon>
        <taxon>Eurotiomycetidae</taxon>
        <taxon>Eurotiales</taxon>
        <taxon>Aspergillaceae</taxon>
        <taxon>Aspergillus</taxon>
        <taxon>Aspergillus subgen. Circumdati</taxon>
    </lineage>
</organism>
<dbReference type="AlphaFoldDB" id="A0A319DG46"/>
<feature type="transmembrane region" description="Helical" evidence="6">
    <location>
        <begin position="7"/>
        <end position="32"/>
    </location>
</feature>
<evidence type="ECO:0000256" key="1">
    <source>
        <dbReference type="ARBA" id="ARBA00004141"/>
    </source>
</evidence>
<accession>A0A319DG46</accession>
<evidence type="ECO:0000256" key="6">
    <source>
        <dbReference type="SAM" id="Phobius"/>
    </source>
</evidence>
<dbReference type="GO" id="GO:0016020">
    <property type="term" value="C:membrane"/>
    <property type="evidence" value="ECO:0007669"/>
    <property type="project" value="UniProtKB-SubCell"/>
</dbReference>
<keyword evidence="5 6" id="KW-0472">Membrane</keyword>